<feature type="signal peptide" evidence="1">
    <location>
        <begin position="1"/>
        <end position="18"/>
    </location>
</feature>
<keyword evidence="3" id="KW-1185">Reference proteome</keyword>
<dbReference type="EMBL" id="PDUG01000001">
    <property type="protein sequence ID" value="PIC53270.1"/>
    <property type="molecule type" value="Genomic_DNA"/>
</dbReference>
<protein>
    <recommendedName>
        <fullName evidence="4">EB domain-containing protein</fullName>
    </recommendedName>
</protein>
<dbReference type="PANTHER" id="PTHR36519:SF8">
    <property type="entry name" value="EB DOMAIN-CONTAINING PROTEIN-RELATED"/>
    <property type="match status" value="1"/>
</dbReference>
<feature type="chain" id="PRO_5013579668" description="EB domain-containing protein" evidence="1">
    <location>
        <begin position="19"/>
        <end position="116"/>
    </location>
</feature>
<name>A0A2G5VNN5_9PELO</name>
<reference evidence="3" key="1">
    <citation type="submission" date="2017-10" db="EMBL/GenBank/DDBJ databases">
        <title>Rapid genome shrinkage in a self-fertile nematode reveals novel sperm competition proteins.</title>
        <authorList>
            <person name="Yin D."/>
            <person name="Schwarz E.M."/>
            <person name="Thomas C.G."/>
            <person name="Felde R.L."/>
            <person name="Korf I.F."/>
            <person name="Cutter A.D."/>
            <person name="Schartner C.M."/>
            <person name="Ralston E.J."/>
            <person name="Meyer B.J."/>
            <person name="Haag E.S."/>
        </authorList>
    </citation>
    <scope>NUCLEOTIDE SEQUENCE [LARGE SCALE GENOMIC DNA]</scope>
    <source>
        <strain evidence="3">JU1422</strain>
    </source>
</reference>
<dbReference type="AlphaFoldDB" id="A0A2G5VNN5"/>
<evidence type="ECO:0000313" key="2">
    <source>
        <dbReference type="EMBL" id="PIC53270.1"/>
    </source>
</evidence>
<dbReference type="PANTHER" id="PTHR36519">
    <property type="entry name" value="FIP (FUNGUS-INDUCED PROTEIN) RELATED-RELATED"/>
    <property type="match status" value="1"/>
</dbReference>
<keyword evidence="1" id="KW-0732">Signal</keyword>
<organism evidence="2 3">
    <name type="scientific">Caenorhabditis nigoni</name>
    <dbReference type="NCBI Taxonomy" id="1611254"/>
    <lineage>
        <taxon>Eukaryota</taxon>
        <taxon>Metazoa</taxon>
        <taxon>Ecdysozoa</taxon>
        <taxon>Nematoda</taxon>
        <taxon>Chromadorea</taxon>
        <taxon>Rhabditida</taxon>
        <taxon>Rhabditina</taxon>
        <taxon>Rhabditomorpha</taxon>
        <taxon>Rhabditoidea</taxon>
        <taxon>Rhabditidae</taxon>
        <taxon>Peloderinae</taxon>
        <taxon>Caenorhabditis</taxon>
    </lineage>
</organism>
<dbReference type="Proteomes" id="UP000230233">
    <property type="component" value="Chromosome I"/>
</dbReference>
<evidence type="ECO:0008006" key="4">
    <source>
        <dbReference type="Google" id="ProtNLM"/>
    </source>
</evidence>
<gene>
    <name evidence="2" type="primary">Cnig_chr_I.g3048</name>
    <name evidence="2" type="ORF">B9Z55_003048</name>
</gene>
<proteinExistence type="predicted"/>
<dbReference type="OrthoDB" id="4405280at2759"/>
<sequence length="116" mass="13033">MKIFSILLISFLVLGVFSQEFSGIISAQSCKRDKDCIGSDVCDLRQCRPISELQKCDMSPDSDDCGFEYFCEGGVCRYMLDIEWNSMGPKHSFVPTTCTHPLECPDNRKCVNGQCL</sequence>
<accession>A0A2G5VNN5</accession>
<dbReference type="STRING" id="1611254.A0A2G5VNN5"/>
<comment type="caution">
    <text evidence="2">The sequence shown here is derived from an EMBL/GenBank/DDBJ whole genome shotgun (WGS) entry which is preliminary data.</text>
</comment>
<evidence type="ECO:0000256" key="1">
    <source>
        <dbReference type="SAM" id="SignalP"/>
    </source>
</evidence>
<evidence type="ECO:0000313" key="3">
    <source>
        <dbReference type="Proteomes" id="UP000230233"/>
    </source>
</evidence>